<evidence type="ECO:0000313" key="1">
    <source>
        <dbReference type="EMBL" id="CAA6816417.1"/>
    </source>
</evidence>
<dbReference type="AlphaFoldDB" id="A0A6S6TDX0"/>
<organism evidence="1">
    <name type="scientific">uncultured Sulfurovum sp</name>
    <dbReference type="NCBI Taxonomy" id="269237"/>
    <lineage>
        <taxon>Bacteria</taxon>
        <taxon>Pseudomonadati</taxon>
        <taxon>Campylobacterota</taxon>
        <taxon>Epsilonproteobacteria</taxon>
        <taxon>Campylobacterales</taxon>
        <taxon>Sulfurovaceae</taxon>
        <taxon>Sulfurovum</taxon>
        <taxon>environmental samples</taxon>
    </lineage>
</organism>
<proteinExistence type="predicted"/>
<gene>
    <name evidence="1" type="ORF">HELGO_WM4659</name>
</gene>
<sequence>MLYLNQKKDEVLPVKEEIEPIQMLYLNKAGNNTALFFILLNLYRCCI</sequence>
<name>A0A6S6TDX0_9BACT</name>
<protein>
    <submittedName>
        <fullName evidence="1">Uncharacterized protein</fullName>
    </submittedName>
</protein>
<accession>A0A6S6TDX0</accession>
<reference evidence="1" key="1">
    <citation type="submission" date="2020-01" db="EMBL/GenBank/DDBJ databases">
        <authorList>
            <person name="Meier V. D."/>
            <person name="Meier V D."/>
        </authorList>
    </citation>
    <scope>NUCLEOTIDE SEQUENCE</scope>
    <source>
        <strain evidence="1">HLG_WM_MAG_05</strain>
    </source>
</reference>
<dbReference type="EMBL" id="CACVAU010000050">
    <property type="protein sequence ID" value="CAA6816417.1"/>
    <property type="molecule type" value="Genomic_DNA"/>
</dbReference>